<name>A0A0N7E0M5_9CAUD</name>
<evidence type="ECO:0000313" key="1">
    <source>
        <dbReference type="EMBL" id="ALA06960.1"/>
    </source>
</evidence>
<dbReference type="Proteomes" id="UP000204630">
    <property type="component" value="Segment"/>
</dbReference>
<evidence type="ECO:0000313" key="2">
    <source>
        <dbReference type="Proteomes" id="UP000204630"/>
    </source>
</evidence>
<reference evidence="1 2" key="1">
    <citation type="journal article" date="2015" name="Appl. Environ. Microbiol.">
        <title>A virulent phage infecting Lactococcus garvieae, with homology to Lactococcus lactis phages.</title>
        <authorList>
            <person name="Eraclio G."/>
            <person name="Tremblay D.M."/>
            <person name="Lacelle-Cote A."/>
            <person name="Labrie S.J."/>
            <person name="Fortina M.G."/>
            <person name="Moineau S."/>
        </authorList>
    </citation>
    <scope>NUCLEOTIDE SEQUENCE [LARGE SCALE GENOMIC DNA]</scope>
</reference>
<organism evidence="1 2">
    <name type="scientific">Lactococcus phage GE1</name>
    <dbReference type="NCBI Taxonomy" id="1698369"/>
    <lineage>
        <taxon>Viruses</taxon>
        <taxon>Duplodnaviria</taxon>
        <taxon>Heunggongvirae</taxon>
        <taxon>Uroviricota</taxon>
        <taxon>Caudoviricetes</taxon>
        <taxon>Chertseyvirus</taxon>
        <taxon>Chertseyvirus GE1</taxon>
    </lineage>
</organism>
<dbReference type="KEGG" id="vg:26797772"/>
<accession>A0A0N7E0M5</accession>
<protein>
    <submittedName>
        <fullName evidence="1">Uncharacterized protein</fullName>
    </submittedName>
</protein>
<proteinExistence type="predicted"/>
<keyword evidence="2" id="KW-1185">Reference proteome</keyword>
<dbReference type="EMBL" id="KT339177">
    <property type="protein sequence ID" value="ALA06960.1"/>
    <property type="molecule type" value="Genomic_DNA"/>
</dbReference>
<sequence>MELWYIYNETLKCPANAKYLPNKLAMYTDIKSAKRGLIYIRTYNPSGYDYSLKEIEL</sequence>
<dbReference type="RefSeq" id="YP_009226634.1">
    <property type="nucleotide sequence ID" value="NC_029118.1"/>
</dbReference>
<dbReference type="GeneID" id="26797772"/>